<dbReference type="PANTHER" id="PTHR43280:SF30">
    <property type="entry name" value="MMSAB OPERON REGULATORY PROTEIN"/>
    <property type="match status" value="1"/>
</dbReference>
<keyword evidence="1" id="KW-0805">Transcription regulation</keyword>
<accession>A0ABW6BII1</accession>
<dbReference type="Pfam" id="PF02311">
    <property type="entry name" value="AraC_binding"/>
    <property type="match status" value="1"/>
</dbReference>
<dbReference type="RefSeq" id="WP_320184587.1">
    <property type="nucleotide sequence ID" value="NZ_CP138332.1"/>
</dbReference>
<evidence type="ECO:0000256" key="3">
    <source>
        <dbReference type="ARBA" id="ARBA00023163"/>
    </source>
</evidence>
<dbReference type="EMBL" id="JBHUPB010000011">
    <property type="protein sequence ID" value="MFD2969098.1"/>
    <property type="molecule type" value="Genomic_DNA"/>
</dbReference>
<dbReference type="PANTHER" id="PTHR43280">
    <property type="entry name" value="ARAC-FAMILY TRANSCRIPTIONAL REGULATOR"/>
    <property type="match status" value="1"/>
</dbReference>
<dbReference type="Proteomes" id="UP001597525">
    <property type="component" value="Unassembled WGS sequence"/>
</dbReference>
<sequence>MGNRKDEHLKYLVASDLDQAWGFFVTTIGFQDILPNTSYPPAGHPSSYWFKPEIGRVLNEFQVIYIIAGEGIFQSKNCKRCKVRAGSAIFLFPGEWHSFAPIDRSGWQVYWLGFDGKHAADIMTNSFINTQQPVLDIGFTEKVVDLYEQGIDAAHLQRSGHQQLLGGITYHLLSYLIYFRKNEMFRDKDMVQQINRARMIMTANAYTNKSAEEIAEELNLSYSWFRKLFKQYTGFSPAQYQMEIKLQKAKELLTSSNMPIKTIAYELNFESASYFVTFFKSKTGISPGIFRERLHREKDKPN</sequence>
<evidence type="ECO:0000256" key="2">
    <source>
        <dbReference type="ARBA" id="ARBA00023125"/>
    </source>
</evidence>
<dbReference type="InterPro" id="IPR009057">
    <property type="entry name" value="Homeodomain-like_sf"/>
</dbReference>
<dbReference type="InterPro" id="IPR003313">
    <property type="entry name" value="AraC-bd"/>
</dbReference>
<dbReference type="SUPFAM" id="SSF51215">
    <property type="entry name" value="Regulatory protein AraC"/>
    <property type="match status" value="1"/>
</dbReference>
<dbReference type="InterPro" id="IPR018062">
    <property type="entry name" value="HTH_AraC-typ_CS"/>
</dbReference>
<dbReference type="Pfam" id="PF12833">
    <property type="entry name" value="HTH_18"/>
    <property type="match status" value="1"/>
</dbReference>
<reference evidence="6" key="1">
    <citation type="journal article" date="2019" name="Int. J. Syst. Evol. Microbiol.">
        <title>The Global Catalogue of Microorganisms (GCM) 10K type strain sequencing project: providing services to taxonomists for standard genome sequencing and annotation.</title>
        <authorList>
            <consortium name="The Broad Institute Genomics Platform"/>
            <consortium name="The Broad Institute Genome Sequencing Center for Infectious Disease"/>
            <person name="Wu L."/>
            <person name="Ma J."/>
        </authorList>
    </citation>
    <scope>NUCLEOTIDE SEQUENCE [LARGE SCALE GENOMIC DNA]</scope>
    <source>
        <strain evidence="6">KCTC 22814</strain>
    </source>
</reference>
<dbReference type="PROSITE" id="PS01124">
    <property type="entry name" value="HTH_ARAC_FAMILY_2"/>
    <property type="match status" value="1"/>
</dbReference>
<keyword evidence="2" id="KW-0238">DNA-binding</keyword>
<organism evidence="5 6">
    <name type="scientific">Sphingobacterium bambusae</name>
    <dbReference type="NCBI Taxonomy" id="662858"/>
    <lineage>
        <taxon>Bacteria</taxon>
        <taxon>Pseudomonadati</taxon>
        <taxon>Bacteroidota</taxon>
        <taxon>Sphingobacteriia</taxon>
        <taxon>Sphingobacteriales</taxon>
        <taxon>Sphingobacteriaceae</taxon>
        <taxon>Sphingobacterium</taxon>
    </lineage>
</organism>
<dbReference type="PROSITE" id="PS00041">
    <property type="entry name" value="HTH_ARAC_FAMILY_1"/>
    <property type="match status" value="1"/>
</dbReference>
<dbReference type="InterPro" id="IPR037923">
    <property type="entry name" value="HTH-like"/>
</dbReference>
<dbReference type="SUPFAM" id="SSF46689">
    <property type="entry name" value="Homeodomain-like"/>
    <property type="match status" value="2"/>
</dbReference>
<evidence type="ECO:0000313" key="6">
    <source>
        <dbReference type="Proteomes" id="UP001597525"/>
    </source>
</evidence>
<dbReference type="Gene3D" id="1.10.10.60">
    <property type="entry name" value="Homeodomain-like"/>
    <property type="match status" value="2"/>
</dbReference>
<comment type="caution">
    <text evidence="5">The sequence shown here is derived from an EMBL/GenBank/DDBJ whole genome shotgun (WGS) entry which is preliminary data.</text>
</comment>
<keyword evidence="3" id="KW-0804">Transcription</keyword>
<keyword evidence="6" id="KW-1185">Reference proteome</keyword>
<dbReference type="SMART" id="SM00342">
    <property type="entry name" value="HTH_ARAC"/>
    <property type="match status" value="1"/>
</dbReference>
<dbReference type="InterPro" id="IPR014710">
    <property type="entry name" value="RmlC-like_jellyroll"/>
</dbReference>
<name>A0ABW6BII1_9SPHI</name>
<dbReference type="Gene3D" id="2.60.120.10">
    <property type="entry name" value="Jelly Rolls"/>
    <property type="match status" value="1"/>
</dbReference>
<protein>
    <submittedName>
        <fullName evidence="5">AraC family transcriptional regulator</fullName>
    </submittedName>
</protein>
<evidence type="ECO:0000259" key="4">
    <source>
        <dbReference type="PROSITE" id="PS01124"/>
    </source>
</evidence>
<gene>
    <name evidence="5" type="ORF">ACFS7Y_17020</name>
</gene>
<evidence type="ECO:0000313" key="5">
    <source>
        <dbReference type="EMBL" id="MFD2969098.1"/>
    </source>
</evidence>
<feature type="domain" description="HTH araC/xylS-type" evidence="4">
    <location>
        <begin position="195"/>
        <end position="293"/>
    </location>
</feature>
<evidence type="ECO:0000256" key="1">
    <source>
        <dbReference type="ARBA" id="ARBA00023015"/>
    </source>
</evidence>
<dbReference type="InterPro" id="IPR018060">
    <property type="entry name" value="HTH_AraC"/>
</dbReference>
<proteinExistence type="predicted"/>